<evidence type="ECO:0000256" key="1">
    <source>
        <dbReference type="SAM" id="Phobius"/>
    </source>
</evidence>
<sequence length="112" mass="11113">MGELKISGAEERELLTWVATTGVVVGFTIVVAILGVVMGGIVVGEVVEGGIASNRVATGWVVTKVLKGGVMAAGVGETTGTLAKGEDIMGVVACSVLVVGGVTVVMGRDVTV</sequence>
<evidence type="ECO:0000313" key="2">
    <source>
        <dbReference type="EMBL" id="KAH9323334.1"/>
    </source>
</evidence>
<reference evidence="2 3" key="1">
    <citation type="journal article" date="2021" name="Nat. Plants">
        <title>The Taxus genome provides insights into paclitaxel biosynthesis.</title>
        <authorList>
            <person name="Xiong X."/>
            <person name="Gou J."/>
            <person name="Liao Q."/>
            <person name="Li Y."/>
            <person name="Zhou Q."/>
            <person name="Bi G."/>
            <person name="Li C."/>
            <person name="Du R."/>
            <person name="Wang X."/>
            <person name="Sun T."/>
            <person name="Guo L."/>
            <person name="Liang H."/>
            <person name="Lu P."/>
            <person name="Wu Y."/>
            <person name="Zhang Z."/>
            <person name="Ro D.K."/>
            <person name="Shang Y."/>
            <person name="Huang S."/>
            <person name="Yan J."/>
        </authorList>
    </citation>
    <scope>NUCLEOTIDE SEQUENCE [LARGE SCALE GENOMIC DNA]</scope>
    <source>
        <strain evidence="2">Ta-2019</strain>
    </source>
</reference>
<keyword evidence="1" id="KW-0812">Transmembrane</keyword>
<keyword evidence="1" id="KW-0472">Membrane</keyword>
<protein>
    <submittedName>
        <fullName evidence="2">Uncharacterized protein</fullName>
    </submittedName>
</protein>
<comment type="caution">
    <text evidence="2">The sequence shown here is derived from an EMBL/GenBank/DDBJ whole genome shotgun (WGS) entry which is preliminary data.</text>
</comment>
<accession>A0AA38GH04</accession>
<evidence type="ECO:0000313" key="3">
    <source>
        <dbReference type="Proteomes" id="UP000824469"/>
    </source>
</evidence>
<name>A0AA38GH04_TAXCH</name>
<proteinExistence type="predicted"/>
<feature type="transmembrane region" description="Helical" evidence="1">
    <location>
        <begin position="14"/>
        <end position="43"/>
    </location>
</feature>
<dbReference type="AlphaFoldDB" id="A0AA38GH04"/>
<organism evidence="2 3">
    <name type="scientific">Taxus chinensis</name>
    <name type="common">Chinese yew</name>
    <name type="synonym">Taxus wallichiana var. chinensis</name>
    <dbReference type="NCBI Taxonomy" id="29808"/>
    <lineage>
        <taxon>Eukaryota</taxon>
        <taxon>Viridiplantae</taxon>
        <taxon>Streptophyta</taxon>
        <taxon>Embryophyta</taxon>
        <taxon>Tracheophyta</taxon>
        <taxon>Spermatophyta</taxon>
        <taxon>Pinopsida</taxon>
        <taxon>Pinidae</taxon>
        <taxon>Conifers II</taxon>
        <taxon>Cupressales</taxon>
        <taxon>Taxaceae</taxon>
        <taxon>Taxus</taxon>
    </lineage>
</organism>
<feature type="transmembrane region" description="Helical" evidence="1">
    <location>
        <begin position="88"/>
        <end position="107"/>
    </location>
</feature>
<keyword evidence="3" id="KW-1185">Reference proteome</keyword>
<gene>
    <name evidence="2" type="ORF">KI387_017973</name>
</gene>
<feature type="non-terminal residue" evidence="2">
    <location>
        <position position="112"/>
    </location>
</feature>
<dbReference type="EMBL" id="JAHRHJ020000003">
    <property type="protein sequence ID" value="KAH9323334.1"/>
    <property type="molecule type" value="Genomic_DNA"/>
</dbReference>
<keyword evidence="1" id="KW-1133">Transmembrane helix</keyword>
<dbReference type="Proteomes" id="UP000824469">
    <property type="component" value="Unassembled WGS sequence"/>
</dbReference>